<keyword evidence="2" id="KW-1185">Reference proteome</keyword>
<evidence type="ECO:0000313" key="2">
    <source>
        <dbReference type="Proteomes" id="UP000245137"/>
    </source>
</evidence>
<dbReference type="Proteomes" id="UP000245137">
    <property type="component" value="Unassembled WGS sequence"/>
</dbReference>
<organism evidence="1 2">
    <name type="scientific">Methylosinus sporium</name>
    <dbReference type="NCBI Taxonomy" id="428"/>
    <lineage>
        <taxon>Bacteria</taxon>
        <taxon>Pseudomonadati</taxon>
        <taxon>Pseudomonadota</taxon>
        <taxon>Alphaproteobacteria</taxon>
        <taxon>Hyphomicrobiales</taxon>
        <taxon>Methylocystaceae</taxon>
        <taxon>Methylosinus</taxon>
    </lineage>
</organism>
<evidence type="ECO:0000313" key="1">
    <source>
        <dbReference type="EMBL" id="PWB95617.1"/>
    </source>
</evidence>
<comment type="caution">
    <text evidence="1">The sequence shown here is derived from an EMBL/GenBank/DDBJ whole genome shotgun (WGS) entry which is preliminary data.</text>
</comment>
<dbReference type="EMBL" id="PUIV01000001">
    <property type="protein sequence ID" value="PWB95617.1"/>
    <property type="molecule type" value="Genomic_DNA"/>
</dbReference>
<protein>
    <recommendedName>
        <fullName evidence="3">Tetratricopeptide repeat protein</fullName>
    </recommendedName>
</protein>
<dbReference type="OrthoDB" id="8456073at2"/>
<accession>A0A2U1SVI2</accession>
<evidence type="ECO:0008006" key="3">
    <source>
        <dbReference type="Google" id="ProtNLM"/>
    </source>
</evidence>
<dbReference type="RefSeq" id="WP_146188288.1">
    <property type="nucleotide sequence ID" value="NZ_BGJY01000001.1"/>
</dbReference>
<proteinExistence type="predicted"/>
<sequence length="212" mass="22676">MIRRRTPHVCTSLTGVVLCLLTISQSARLLRYAVAEATLNADEVGEELTPFSNDPMVGYLARAKSVELDKTGDAARRAEQFTALLLATPLNSNAWLGLAAARLELGASNEKILSALAMSYLSAPHEARLMAERAVFALPLWPVLPPASRSALIGDLTGGWWWIGAPRRVALRASLALAKSDTREDLSAALLLTGKQGAAIAAELGVEVRRAH</sequence>
<gene>
    <name evidence="1" type="ORF">C5689_00395</name>
</gene>
<name>A0A2U1SVI2_METSR</name>
<reference evidence="1 2" key="1">
    <citation type="journal article" date="2018" name="Appl. Microbiol. Biotechnol.">
        <title>Co-cultivation of the strictly anaerobic methanogen Methanosarcina barkeri with aerobic methanotrophs in an oxygen-limited membrane bioreactor.</title>
        <authorList>
            <person name="In 't Zandt M.H."/>
            <person name="van den Bosch T.J.M."/>
            <person name="Rijkers R."/>
            <person name="van Kessel M.A.H.J."/>
            <person name="Jetten M.S.M."/>
            <person name="Welte C.U."/>
        </authorList>
    </citation>
    <scope>NUCLEOTIDE SEQUENCE [LARGE SCALE GENOMIC DNA]</scope>
    <source>
        <strain evidence="1 2">DSM 17706</strain>
    </source>
</reference>
<dbReference type="AlphaFoldDB" id="A0A2U1SVI2"/>